<comment type="caution">
    <text evidence="2">The sequence shown here is derived from an EMBL/GenBank/DDBJ whole genome shotgun (WGS) entry which is preliminary data.</text>
</comment>
<evidence type="ECO:0000313" key="2">
    <source>
        <dbReference type="EMBL" id="KAK0521106.1"/>
    </source>
</evidence>
<dbReference type="Pfam" id="PF01323">
    <property type="entry name" value="DSBA"/>
    <property type="match status" value="1"/>
</dbReference>
<dbReference type="CDD" id="cd03024">
    <property type="entry name" value="DsbA_FrnE"/>
    <property type="match status" value="1"/>
</dbReference>
<dbReference type="Proteomes" id="UP001176521">
    <property type="component" value="Unassembled WGS sequence"/>
</dbReference>
<sequence>MAAVASGTLPLKIEVVSDNICPFCFIGWRKLERALAASPYVAGSQARNAQGTKPAFTPQIEFKPFQLDATLPTDSALDKRQHYLRKFGPRFNQMEPMMKMRGSEVGINFVYDGPLRNTTLSHRLMEKAFEQGGWDQQRKLLDELFPAYFEKSQDIGDPATLARLSVASGLFATEAEAQVFLSSDEFADEVERAYREAQGKNISGVPHFTISALRPDDEVAAASPTFRPFLRSVVSGAQEPETFVTLIETMAKKAAEKGFVGADGGPAGVAVDDAKGDSCALDGSKTC</sequence>
<name>A0AAN6JHI3_9BASI</name>
<dbReference type="AlphaFoldDB" id="A0AAN6JHI3"/>
<organism evidence="2 3">
    <name type="scientific">Tilletia horrida</name>
    <dbReference type="NCBI Taxonomy" id="155126"/>
    <lineage>
        <taxon>Eukaryota</taxon>
        <taxon>Fungi</taxon>
        <taxon>Dikarya</taxon>
        <taxon>Basidiomycota</taxon>
        <taxon>Ustilaginomycotina</taxon>
        <taxon>Exobasidiomycetes</taxon>
        <taxon>Tilletiales</taxon>
        <taxon>Tilletiaceae</taxon>
        <taxon>Tilletia</taxon>
    </lineage>
</organism>
<dbReference type="EMBL" id="JAPDMQ010000709">
    <property type="protein sequence ID" value="KAK0521106.1"/>
    <property type="molecule type" value="Genomic_DNA"/>
</dbReference>
<dbReference type="InterPro" id="IPR001853">
    <property type="entry name" value="DSBA-like_thioredoxin_dom"/>
</dbReference>
<dbReference type="Gene3D" id="3.40.30.10">
    <property type="entry name" value="Glutaredoxin"/>
    <property type="match status" value="1"/>
</dbReference>
<dbReference type="PANTHER" id="PTHR13887:SF41">
    <property type="entry name" value="THIOREDOXIN SUPERFAMILY PROTEIN"/>
    <property type="match status" value="1"/>
</dbReference>
<protein>
    <recommendedName>
        <fullName evidence="1">DSBA-like thioredoxin domain-containing protein</fullName>
    </recommendedName>
</protein>
<dbReference type="GO" id="GO:0016491">
    <property type="term" value="F:oxidoreductase activity"/>
    <property type="evidence" value="ECO:0007669"/>
    <property type="project" value="InterPro"/>
</dbReference>
<accession>A0AAN6JHI3</accession>
<dbReference type="InterPro" id="IPR036249">
    <property type="entry name" value="Thioredoxin-like_sf"/>
</dbReference>
<gene>
    <name evidence="2" type="ORF">OC842_006888</name>
</gene>
<reference evidence="2" key="1">
    <citation type="journal article" date="2023" name="PhytoFront">
        <title>Draft Genome Resources of Seven Strains of Tilletia horrida, Causal Agent of Kernel Smut of Rice.</title>
        <authorList>
            <person name="Khanal S."/>
            <person name="Antony Babu S."/>
            <person name="Zhou X.G."/>
        </authorList>
    </citation>
    <scope>NUCLEOTIDE SEQUENCE</scope>
    <source>
        <strain evidence="2">TX3</strain>
    </source>
</reference>
<dbReference type="PANTHER" id="PTHR13887">
    <property type="entry name" value="GLUTATHIONE S-TRANSFERASE KAPPA"/>
    <property type="match status" value="1"/>
</dbReference>
<dbReference type="SUPFAM" id="SSF52833">
    <property type="entry name" value="Thioredoxin-like"/>
    <property type="match status" value="1"/>
</dbReference>
<proteinExistence type="predicted"/>
<feature type="domain" description="DSBA-like thioredoxin" evidence="1">
    <location>
        <begin position="13"/>
        <end position="246"/>
    </location>
</feature>
<evidence type="ECO:0000313" key="3">
    <source>
        <dbReference type="Proteomes" id="UP001176521"/>
    </source>
</evidence>
<keyword evidence="3" id="KW-1185">Reference proteome</keyword>
<evidence type="ECO:0000259" key="1">
    <source>
        <dbReference type="Pfam" id="PF01323"/>
    </source>
</evidence>